<evidence type="ECO:0000313" key="3">
    <source>
        <dbReference type="EMBL" id="GAA4731097.1"/>
    </source>
</evidence>
<evidence type="ECO:0000259" key="2">
    <source>
        <dbReference type="PROSITE" id="PS50109"/>
    </source>
</evidence>
<keyword evidence="4" id="KW-1185">Reference proteome</keyword>
<dbReference type="Gene3D" id="3.30.565.10">
    <property type="entry name" value="Histidine kinase-like ATPase, C-terminal domain"/>
    <property type="match status" value="1"/>
</dbReference>
<dbReference type="EMBL" id="BAABLO010000012">
    <property type="protein sequence ID" value="GAA4731097.1"/>
    <property type="molecule type" value="Genomic_DNA"/>
</dbReference>
<evidence type="ECO:0000256" key="1">
    <source>
        <dbReference type="ARBA" id="ARBA00022777"/>
    </source>
</evidence>
<dbReference type="CDD" id="cd00075">
    <property type="entry name" value="HATPase"/>
    <property type="match status" value="1"/>
</dbReference>
<dbReference type="SMART" id="SM00387">
    <property type="entry name" value="HATPase_c"/>
    <property type="match status" value="1"/>
</dbReference>
<gene>
    <name evidence="3" type="ORF">GCM10025782_32760</name>
</gene>
<feature type="domain" description="Histidine kinase" evidence="2">
    <location>
        <begin position="34"/>
        <end position="216"/>
    </location>
</feature>
<dbReference type="Proteomes" id="UP001500556">
    <property type="component" value="Unassembled WGS sequence"/>
</dbReference>
<dbReference type="InterPro" id="IPR005467">
    <property type="entry name" value="His_kinase_dom"/>
</dbReference>
<dbReference type="InterPro" id="IPR003594">
    <property type="entry name" value="HATPase_dom"/>
</dbReference>
<organism evidence="3 4">
    <name type="scientific">Pedococcus ginsenosidimutans</name>
    <dbReference type="NCBI Taxonomy" id="490570"/>
    <lineage>
        <taxon>Bacteria</taxon>
        <taxon>Bacillati</taxon>
        <taxon>Actinomycetota</taxon>
        <taxon>Actinomycetes</taxon>
        <taxon>Micrococcales</taxon>
        <taxon>Intrasporangiaceae</taxon>
        <taxon>Pedococcus</taxon>
    </lineage>
</organism>
<accession>A0ABP8YID9</accession>
<comment type="caution">
    <text evidence="3">The sequence shown here is derived from an EMBL/GenBank/DDBJ whole genome shotgun (WGS) entry which is preliminary data.</text>
</comment>
<dbReference type="PANTHER" id="PTHR45569">
    <property type="entry name" value="SENSOR PROTEIN KDPD"/>
    <property type="match status" value="1"/>
</dbReference>
<reference evidence="4" key="1">
    <citation type="journal article" date="2019" name="Int. J. Syst. Evol. Microbiol.">
        <title>The Global Catalogue of Microorganisms (GCM) 10K type strain sequencing project: providing services to taxonomists for standard genome sequencing and annotation.</title>
        <authorList>
            <consortium name="The Broad Institute Genomics Platform"/>
            <consortium name="The Broad Institute Genome Sequencing Center for Infectious Disease"/>
            <person name="Wu L."/>
            <person name="Ma J."/>
        </authorList>
    </citation>
    <scope>NUCLEOTIDE SEQUENCE [LARGE SCALE GENOMIC DNA]</scope>
    <source>
        <strain evidence="4">JCM 18961</strain>
    </source>
</reference>
<dbReference type="InterPro" id="IPR036890">
    <property type="entry name" value="HATPase_C_sf"/>
</dbReference>
<dbReference type="PANTHER" id="PTHR45569:SF1">
    <property type="entry name" value="SENSOR PROTEIN KDPD"/>
    <property type="match status" value="1"/>
</dbReference>
<proteinExistence type="predicted"/>
<sequence length="222" mass="22768">MQVSVRGLVREHMAAQIQDYQRPVAGGEMDTVRALLHDLRQPLAAILLLSGTAGGDVGRKMDGIAGQARWLADLVEVVLSEAHDDEVVGTDVVQVAASAVDRAQATAACVITLDADTPLQAWARPVALSRALACVLDNAVRAAGAGGHVAVAVHSDAAGVHLTVRDDGPGLGLISSRTSLGLTTTRAMVAACHGSFRIWTAEEGGVVADITLAGTGLRSVAS</sequence>
<protein>
    <recommendedName>
        <fullName evidence="2">Histidine kinase domain-containing protein</fullName>
    </recommendedName>
</protein>
<name>A0ABP8YID9_9MICO</name>
<evidence type="ECO:0000313" key="4">
    <source>
        <dbReference type="Proteomes" id="UP001500556"/>
    </source>
</evidence>
<keyword evidence="1" id="KW-0418">Kinase</keyword>
<dbReference type="PROSITE" id="PS50109">
    <property type="entry name" value="HIS_KIN"/>
    <property type="match status" value="1"/>
</dbReference>
<keyword evidence="1" id="KW-0808">Transferase</keyword>
<dbReference type="Pfam" id="PF02518">
    <property type="entry name" value="HATPase_c"/>
    <property type="match status" value="1"/>
</dbReference>
<dbReference type="SUPFAM" id="SSF55874">
    <property type="entry name" value="ATPase domain of HSP90 chaperone/DNA topoisomerase II/histidine kinase"/>
    <property type="match status" value="1"/>
</dbReference>
<dbReference type="InterPro" id="IPR052023">
    <property type="entry name" value="Histidine_kinase_KdpD"/>
</dbReference>